<comment type="subcellular location">
    <subcellularLocation>
        <location evidence="1">Mitochondrion inner membrane</location>
        <topology evidence="1">Multi-pass membrane protein</topology>
    </subcellularLocation>
</comment>
<keyword evidence="7" id="KW-0999">Mitochondrion inner membrane</keyword>
<feature type="transmembrane region" description="Helical" evidence="16">
    <location>
        <begin position="172"/>
        <end position="190"/>
    </location>
</feature>
<feature type="transmembrane region" description="Helical" evidence="16">
    <location>
        <begin position="368"/>
        <end position="387"/>
    </location>
</feature>
<protein>
    <recommendedName>
        <fullName evidence="3 16">NADH-ubiquinone oxidoreductase chain 5</fullName>
        <ecNumber evidence="2 16">7.1.1.2</ecNumber>
    </recommendedName>
</protein>
<evidence type="ECO:0000259" key="18">
    <source>
        <dbReference type="Pfam" id="PF00662"/>
    </source>
</evidence>
<feature type="transmembrane region" description="Helical" evidence="16">
    <location>
        <begin position="6"/>
        <end position="28"/>
    </location>
</feature>
<evidence type="ECO:0000256" key="10">
    <source>
        <dbReference type="ARBA" id="ARBA00022989"/>
    </source>
</evidence>
<sequence length="604" mass="67035">MNLMIFNSFILLSLISLLYPLITSVFFMSDQSPSMTKNTVKQAFFISLIPLLIFLDQGAESIITSFHWMNINLFDINLSFKFDMYSIIFTPIALFVTWSILEFATWYMASDPKINRFFKYLLIFLIAMMILVTANNFMQLFIGWEGVGIMSFLLIGWWYARSDANSAALQAVIYNRVGDIGLILSMAWIAMNLNSWEITQLFLLSSPISTLPLLGFIIAATGKSAQFGLHPWLPAAMEGPTPVSALLHSSTMVVAGIFLLIRVHPIIQDNQTALTICLCLGAITTLFTATCALTQNDIKKIIAFSTSSQLGLMMVTIGLNFPQLAFFHICTHAFFKAMLFLCSGSIIHSLSDEQDIRKMGGLQNSLPITTTCMTIGSLALTGTPFLAGFFSKDAIIETLTSSTLNSWAMTMTLLATTFTAIYSFRIIFFVSMGHPRSLPLSPINEHNKSITNPIKRLAWGSIISGLLIAMNMNPIKTQMLTLPFLAKMAAMLVTILGFMLAFDMSKLTTYQNLPTKTISNSFSNLLGFFPSIIHRYMPLLNLSFAQKIATHSVDLSWFEKVGPQGISSQQLLPIKTSTNIQQGQIKTYLTLSLLSAMIAVLIVL</sequence>
<feature type="domain" description="NADH-Ubiquinone oxidoreductase (complex I) chain 5 N-terminal" evidence="18">
    <location>
        <begin position="68"/>
        <end position="118"/>
    </location>
</feature>
<feature type="transmembrane region" description="Helical" evidence="16">
    <location>
        <begin position="243"/>
        <end position="261"/>
    </location>
</feature>
<feature type="transmembrane region" description="Helical" evidence="16">
    <location>
        <begin position="117"/>
        <end position="134"/>
    </location>
</feature>
<feature type="domain" description="NADH dehydrogenase subunit 5 C-terminal" evidence="19">
    <location>
        <begin position="422"/>
        <end position="602"/>
    </location>
</feature>
<dbReference type="PANTHER" id="PTHR42829:SF2">
    <property type="entry name" value="NADH-UBIQUINONE OXIDOREDUCTASE CHAIN 5"/>
    <property type="match status" value="1"/>
</dbReference>
<proteinExistence type="inferred from homology"/>
<dbReference type="InterPro" id="IPR001516">
    <property type="entry name" value="Proton_antipo_N"/>
</dbReference>
<dbReference type="GO" id="GO:0003954">
    <property type="term" value="F:NADH dehydrogenase activity"/>
    <property type="evidence" value="ECO:0007669"/>
    <property type="project" value="TreeGrafter"/>
</dbReference>
<evidence type="ECO:0000256" key="3">
    <source>
        <dbReference type="ARBA" id="ARBA00021096"/>
    </source>
</evidence>
<keyword evidence="4 16" id="KW-0813">Transport</keyword>
<dbReference type="Pfam" id="PF00361">
    <property type="entry name" value="Proton_antipo_M"/>
    <property type="match status" value="1"/>
</dbReference>
<name>S4V038_9ANUR</name>
<feature type="transmembrane region" description="Helical" evidence="16">
    <location>
        <begin position="140"/>
        <end position="160"/>
    </location>
</feature>
<evidence type="ECO:0000256" key="7">
    <source>
        <dbReference type="ARBA" id="ARBA00022792"/>
    </source>
</evidence>
<dbReference type="Pfam" id="PF06455">
    <property type="entry name" value="NADH5_C"/>
    <property type="match status" value="1"/>
</dbReference>
<evidence type="ECO:0000256" key="14">
    <source>
        <dbReference type="ARBA" id="ARBA00023136"/>
    </source>
</evidence>
<gene>
    <name evidence="20" type="primary">ND5</name>
</gene>
<accession>S4V038</accession>
<evidence type="ECO:0000256" key="16">
    <source>
        <dbReference type="RuleBase" id="RU003404"/>
    </source>
</evidence>
<keyword evidence="11 16" id="KW-0520">NAD</keyword>
<evidence type="ECO:0000259" key="17">
    <source>
        <dbReference type="Pfam" id="PF00361"/>
    </source>
</evidence>
<evidence type="ECO:0000256" key="9">
    <source>
        <dbReference type="ARBA" id="ARBA00022982"/>
    </source>
</evidence>
<feature type="transmembrane region" description="Helical" evidence="16">
    <location>
        <begin position="40"/>
        <end position="64"/>
    </location>
</feature>
<evidence type="ECO:0000256" key="8">
    <source>
        <dbReference type="ARBA" id="ARBA00022967"/>
    </source>
</evidence>
<geneLocation type="mitochondrion" evidence="20"/>
<feature type="transmembrane region" description="Helical" evidence="16">
    <location>
        <begin position="202"/>
        <end position="222"/>
    </location>
</feature>
<evidence type="ECO:0000256" key="5">
    <source>
        <dbReference type="ARBA" id="ARBA00022660"/>
    </source>
</evidence>
<dbReference type="PRINTS" id="PR01434">
    <property type="entry name" value="NADHDHGNASE5"/>
</dbReference>
<keyword evidence="5" id="KW-0679">Respiratory chain</keyword>
<feature type="transmembrane region" description="Helical" evidence="16">
    <location>
        <begin position="273"/>
        <end position="294"/>
    </location>
</feature>
<dbReference type="AlphaFoldDB" id="S4V038"/>
<keyword evidence="8" id="KW-1278">Translocase</keyword>
<evidence type="ECO:0000256" key="12">
    <source>
        <dbReference type="ARBA" id="ARBA00023075"/>
    </source>
</evidence>
<feature type="transmembrane region" description="Helical" evidence="16">
    <location>
        <begin position="84"/>
        <end position="105"/>
    </location>
</feature>
<dbReference type="GO" id="GO:0042773">
    <property type="term" value="P:ATP synthesis coupled electron transport"/>
    <property type="evidence" value="ECO:0007669"/>
    <property type="project" value="InterPro"/>
</dbReference>
<organism evidence="20">
    <name type="scientific">Pelodytes ibericus</name>
    <name type="common">Iberian parsley frog</name>
    <dbReference type="NCBI Taxonomy" id="233781"/>
    <lineage>
        <taxon>Eukaryota</taxon>
        <taxon>Metazoa</taxon>
        <taxon>Chordata</taxon>
        <taxon>Craniata</taxon>
        <taxon>Vertebrata</taxon>
        <taxon>Euteleostomi</taxon>
        <taxon>Amphibia</taxon>
        <taxon>Batrachia</taxon>
        <taxon>Anura</taxon>
        <taxon>Pelobatoidea</taxon>
        <taxon>Pelodytidae</taxon>
        <taxon>Pelodytes</taxon>
    </lineage>
</organism>
<feature type="transmembrane region" description="Helical" evidence="16">
    <location>
        <begin position="585"/>
        <end position="603"/>
    </location>
</feature>
<dbReference type="EMBL" id="JX564882">
    <property type="protein sequence ID" value="AGN71403.1"/>
    <property type="molecule type" value="Genomic_DNA"/>
</dbReference>
<feature type="transmembrane region" description="Helical" evidence="16">
    <location>
        <begin position="454"/>
        <end position="472"/>
    </location>
</feature>
<dbReference type="InterPro" id="IPR003945">
    <property type="entry name" value="NU5C-like"/>
</dbReference>
<dbReference type="NCBIfam" id="TIGR01974">
    <property type="entry name" value="NDH_I_L"/>
    <property type="match status" value="1"/>
</dbReference>
<dbReference type="GO" id="GO:0008137">
    <property type="term" value="F:NADH dehydrogenase (ubiquinone) activity"/>
    <property type="evidence" value="ECO:0007669"/>
    <property type="project" value="UniProtKB-EC"/>
</dbReference>
<dbReference type="Pfam" id="PF00662">
    <property type="entry name" value="Proton_antipo_N"/>
    <property type="match status" value="1"/>
</dbReference>
<dbReference type="EC" id="7.1.1.2" evidence="2 16"/>
<dbReference type="InterPro" id="IPR018393">
    <property type="entry name" value="NADHpl_OxRdtase_5_subgr"/>
</dbReference>
<dbReference type="PANTHER" id="PTHR42829">
    <property type="entry name" value="NADH-UBIQUINONE OXIDOREDUCTASE CHAIN 5"/>
    <property type="match status" value="1"/>
</dbReference>
<dbReference type="GO" id="GO:0015990">
    <property type="term" value="P:electron transport coupled proton transport"/>
    <property type="evidence" value="ECO:0007669"/>
    <property type="project" value="TreeGrafter"/>
</dbReference>
<keyword evidence="13 16" id="KW-0496">Mitochondrion</keyword>
<evidence type="ECO:0000256" key="2">
    <source>
        <dbReference type="ARBA" id="ARBA00012944"/>
    </source>
</evidence>
<reference evidence="20" key="1">
    <citation type="journal article" date="2013" name="Mol. Biol. Evol.">
        <title>Efficient Sequencing of Anuran mtDNAs and a Mitogenomic Exploration of the Phylogeny and Evolution of Frogs.</title>
        <authorList>
            <person name="Zhang P."/>
            <person name="Liang D."/>
            <person name="Mao R.L."/>
            <person name="Hillis D.M."/>
            <person name="Wake D.B."/>
            <person name="Cannatella D.C."/>
        </authorList>
    </citation>
    <scope>NUCLEOTIDE SEQUENCE</scope>
</reference>
<dbReference type="InterPro" id="IPR010934">
    <property type="entry name" value="NADH_DH_su5_C"/>
</dbReference>
<feature type="transmembrane region" description="Helical" evidence="16">
    <location>
        <begin position="484"/>
        <end position="502"/>
    </location>
</feature>
<evidence type="ECO:0000256" key="11">
    <source>
        <dbReference type="ARBA" id="ARBA00023027"/>
    </source>
</evidence>
<keyword evidence="14 16" id="KW-0472">Membrane</keyword>
<evidence type="ECO:0000256" key="1">
    <source>
        <dbReference type="ARBA" id="ARBA00004448"/>
    </source>
</evidence>
<feature type="transmembrane region" description="Helical" evidence="16">
    <location>
        <begin position="407"/>
        <end position="433"/>
    </location>
</feature>
<feature type="domain" description="NADH:quinone oxidoreductase/Mrp antiporter transmembrane" evidence="17">
    <location>
        <begin position="134"/>
        <end position="417"/>
    </location>
</feature>
<dbReference type="GO" id="GO:0005743">
    <property type="term" value="C:mitochondrial inner membrane"/>
    <property type="evidence" value="ECO:0007669"/>
    <property type="project" value="UniProtKB-SubCell"/>
</dbReference>
<dbReference type="InterPro" id="IPR001750">
    <property type="entry name" value="ND/Mrp_TM"/>
</dbReference>
<keyword evidence="6 16" id="KW-0812">Transmembrane</keyword>
<keyword evidence="9" id="KW-0249">Electron transport</keyword>
<comment type="catalytic activity">
    <reaction evidence="15 16">
        <text>a ubiquinone + NADH + 5 H(+)(in) = a ubiquinol + NAD(+) + 4 H(+)(out)</text>
        <dbReference type="Rhea" id="RHEA:29091"/>
        <dbReference type="Rhea" id="RHEA-COMP:9565"/>
        <dbReference type="Rhea" id="RHEA-COMP:9566"/>
        <dbReference type="ChEBI" id="CHEBI:15378"/>
        <dbReference type="ChEBI" id="CHEBI:16389"/>
        <dbReference type="ChEBI" id="CHEBI:17976"/>
        <dbReference type="ChEBI" id="CHEBI:57540"/>
        <dbReference type="ChEBI" id="CHEBI:57945"/>
        <dbReference type="EC" id="7.1.1.2"/>
    </reaction>
</comment>
<evidence type="ECO:0000259" key="19">
    <source>
        <dbReference type="Pfam" id="PF06455"/>
    </source>
</evidence>
<comment type="function">
    <text evidence="16">Core subunit of the mitochondrial membrane respiratory chain NADH dehydrogenase (Complex I) which catalyzes electron transfer from NADH through the respiratory chain, using ubiquinone as an electron acceptor. Essential for the catalytic activity and assembly of complex I.</text>
</comment>
<evidence type="ECO:0000256" key="15">
    <source>
        <dbReference type="ARBA" id="ARBA00049551"/>
    </source>
</evidence>
<evidence type="ECO:0000256" key="13">
    <source>
        <dbReference type="ARBA" id="ARBA00023128"/>
    </source>
</evidence>
<evidence type="ECO:0000313" key="20">
    <source>
        <dbReference type="EMBL" id="AGN71403.1"/>
    </source>
</evidence>
<comment type="similarity">
    <text evidence="16">Belongs to the complex I subunit 5 family.</text>
</comment>
<keyword evidence="10 16" id="KW-1133">Transmembrane helix</keyword>
<keyword evidence="12 16" id="KW-0830">Ubiquinone</keyword>
<evidence type="ECO:0000256" key="4">
    <source>
        <dbReference type="ARBA" id="ARBA00022448"/>
    </source>
</evidence>
<evidence type="ECO:0000256" key="6">
    <source>
        <dbReference type="ARBA" id="ARBA00022692"/>
    </source>
</evidence>